<reference evidence="1 2" key="1">
    <citation type="journal article" date="2010" name="Nature">
        <title>The genome of a songbird.</title>
        <authorList>
            <person name="Warren W.C."/>
            <person name="Clayton D.F."/>
            <person name="Ellegren H."/>
            <person name="Arnold A.P."/>
            <person name="Hillier L.W."/>
            <person name="Kunstner A."/>
            <person name="Searle S."/>
            <person name="White S."/>
            <person name="Vilella A.J."/>
            <person name="Fairley S."/>
            <person name="Heger A."/>
            <person name="Kong L."/>
            <person name="Ponting C.P."/>
            <person name="Jarvis E.D."/>
            <person name="Mello C.V."/>
            <person name="Minx P."/>
            <person name="Lovell P."/>
            <person name="Velho T.A."/>
            <person name="Ferris M."/>
            <person name="Balakrishnan C.N."/>
            <person name="Sinha S."/>
            <person name="Blatti C."/>
            <person name="London S.E."/>
            <person name="Li Y."/>
            <person name="Lin Y.C."/>
            <person name="George J."/>
            <person name="Sweedler J."/>
            <person name="Southey B."/>
            <person name="Gunaratne P."/>
            <person name="Watson M."/>
            <person name="Nam K."/>
            <person name="Backstrom N."/>
            <person name="Smeds L."/>
            <person name="Nabholz B."/>
            <person name="Itoh Y."/>
            <person name="Whitney O."/>
            <person name="Pfenning A.R."/>
            <person name="Howard J."/>
            <person name="Volker M."/>
            <person name="Skinner B.M."/>
            <person name="Griffin D.K."/>
            <person name="Ye L."/>
            <person name="McLaren W.M."/>
            <person name="Flicek P."/>
            <person name="Quesada V."/>
            <person name="Velasco G."/>
            <person name="Lopez-Otin C."/>
            <person name="Puente X.S."/>
            <person name="Olender T."/>
            <person name="Lancet D."/>
            <person name="Smit A.F."/>
            <person name="Hubley R."/>
            <person name="Konkel M.K."/>
            <person name="Walker J.A."/>
            <person name="Batzer M.A."/>
            <person name="Gu W."/>
            <person name="Pollock D.D."/>
            <person name="Chen L."/>
            <person name="Cheng Z."/>
            <person name="Eichler E.E."/>
            <person name="Stapley J."/>
            <person name="Slate J."/>
            <person name="Ekblom R."/>
            <person name="Birkhead T."/>
            <person name="Burke T."/>
            <person name="Burt D."/>
            <person name="Scharff C."/>
            <person name="Adam I."/>
            <person name="Richard H."/>
            <person name="Sultan M."/>
            <person name="Soldatov A."/>
            <person name="Lehrach H."/>
            <person name="Edwards S.V."/>
            <person name="Yang S.P."/>
            <person name="Li X."/>
            <person name="Graves T."/>
            <person name="Fulton L."/>
            <person name="Nelson J."/>
            <person name="Chinwalla A."/>
            <person name="Hou S."/>
            <person name="Mardis E.R."/>
            <person name="Wilson R.K."/>
        </authorList>
    </citation>
    <scope>NUCLEOTIDE SEQUENCE [LARGE SCALE GENOMIC DNA]</scope>
</reference>
<reference evidence="1" key="2">
    <citation type="submission" date="2025-08" db="UniProtKB">
        <authorList>
            <consortium name="Ensembl"/>
        </authorList>
    </citation>
    <scope>IDENTIFICATION</scope>
</reference>
<reference evidence="1" key="3">
    <citation type="submission" date="2025-09" db="UniProtKB">
        <authorList>
            <consortium name="Ensembl"/>
        </authorList>
    </citation>
    <scope>IDENTIFICATION</scope>
</reference>
<name>A0A674HBK7_TAEGU</name>
<evidence type="ECO:0000313" key="2">
    <source>
        <dbReference type="Proteomes" id="UP000007754"/>
    </source>
</evidence>
<dbReference type="Proteomes" id="UP000007754">
    <property type="component" value="Chromosome 1A"/>
</dbReference>
<dbReference type="InParanoid" id="A0A674HBK7"/>
<dbReference type="AlphaFoldDB" id="A0A674HBK7"/>
<proteinExistence type="predicted"/>
<protein>
    <submittedName>
        <fullName evidence="1">Uncharacterized protein</fullName>
    </submittedName>
</protein>
<keyword evidence="2" id="KW-1185">Reference proteome</keyword>
<organism evidence="1 2">
    <name type="scientific">Taeniopygia guttata</name>
    <name type="common">Zebra finch</name>
    <name type="synonym">Poephila guttata</name>
    <dbReference type="NCBI Taxonomy" id="59729"/>
    <lineage>
        <taxon>Eukaryota</taxon>
        <taxon>Metazoa</taxon>
        <taxon>Chordata</taxon>
        <taxon>Craniata</taxon>
        <taxon>Vertebrata</taxon>
        <taxon>Euteleostomi</taxon>
        <taxon>Archelosauria</taxon>
        <taxon>Archosauria</taxon>
        <taxon>Dinosauria</taxon>
        <taxon>Saurischia</taxon>
        <taxon>Theropoda</taxon>
        <taxon>Coelurosauria</taxon>
        <taxon>Aves</taxon>
        <taxon>Neognathae</taxon>
        <taxon>Neoaves</taxon>
        <taxon>Telluraves</taxon>
        <taxon>Australaves</taxon>
        <taxon>Passeriformes</taxon>
        <taxon>Passeroidea</taxon>
        <taxon>Estrildidae</taxon>
        <taxon>Estrildinae</taxon>
        <taxon>Taeniopygia</taxon>
    </lineage>
</organism>
<dbReference type="Ensembl" id="ENSTGUT00000040715.1">
    <property type="protein sequence ID" value="ENSTGUP00000033022.1"/>
    <property type="gene ID" value="ENSTGUG00000023406.1"/>
</dbReference>
<accession>A0A674HBK7</accession>
<evidence type="ECO:0000313" key="1">
    <source>
        <dbReference type="Ensembl" id="ENSTGUP00000033022.1"/>
    </source>
</evidence>
<sequence length="110" mass="12308">QPCHTPLHDSAWNLAAVPKTLPVNSSNIFKVLVLGQKKGPLSQPHCLLKINPTSFWQAKTQVNKKLQQEEKNVTNQEYSTSELFPFKPGGWHGGIKKLIPMASQFCLKCI</sequence>